<accession>A0ABW2H2Z7</accession>
<dbReference type="RefSeq" id="WP_376807947.1">
    <property type="nucleotide sequence ID" value="NZ_JBHTAC010000021.1"/>
</dbReference>
<keyword evidence="2" id="KW-1185">Reference proteome</keyword>
<evidence type="ECO:0000313" key="1">
    <source>
        <dbReference type="EMBL" id="MFC7244986.1"/>
    </source>
</evidence>
<sequence length="108" mass="11688">MSGEHRVVIRVAGNTGGPALFALRAKGYAVELSYLLDGPGEYTAEYTALKDGRLFSAGTGEELLGLVAMWETRGDGWRTGTDEERSWHDALMEAATVHDRDGNVVDDS</sequence>
<protein>
    <submittedName>
        <fullName evidence="1">Uncharacterized protein</fullName>
    </submittedName>
</protein>
<proteinExistence type="predicted"/>
<gene>
    <name evidence="1" type="ORF">ACFQO7_21130</name>
</gene>
<comment type="caution">
    <text evidence="1">The sequence shown here is derived from an EMBL/GenBank/DDBJ whole genome shotgun (WGS) entry which is preliminary data.</text>
</comment>
<name>A0ABW2H2Z7_9ACTN</name>
<dbReference type="EMBL" id="JBHTAC010000021">
    <property type="protein sequence ID" value="MFC7244986.1"/>
    <property type="molecule type" value="Genomic_DNA"/>
</dbReference>
<dbReference type="Proteomes" id="UP001596392">
    <property type="component" value="Unassembled WGS sequence"/>
</dbReference>
<organism evidence="1 2">
    <name type="scientific">Catellatospora aurea</name>
    <dbReference type="NCBI Taxonomy" id="1337874"/>
    <lineage>
        <taxon>Bacteria</taxon>
        <taxon>Bacillati</taxon>
        <taxon>Actinomycetota</taxon>
        <taxon>Actinomycetes</taxon>
        <taxon>Micromonosporales</taxon>
        <taxon>Micromonosporaceae</taxon>
        <taxon>Catellatospora</taxon>
    </lineage>
</organism>
<reference evidence="2" key="1">
    <citation type="journal article" date="2019" name="Int. J. Syst. Evol. Microbiol.">
        <title>The Global Catalogue of Microorganisms (GCM) 10K type strain sequencing project: providing services to taxonomists for standard genome sequencing and annotation.</title>
        <authorList>
            <consortium name="The Broad Institute Genomics Platform"/>
            <consortium name="The Broad Institute Genome Sequencing Center for Infectious Disease"/>
            <person name="Wu L."/>
            <person name="Ma J."/>
        </authorList>
    </citation>
    <scope>NUCLEOTIDE SEQUENCE [LARGE SCALE GENOMIC DNA]</scope>
    <source>
        <strain evidence="2">CGMCC 1.9106</strain>
    </source>
</reference>
<evidence type="ECO:0000313" key="2">
    <source>
        <dbReference type="Proteomes" id="UP001596392"/>
    </source>
</evidence>